<gene>
    <name evidence="1" type="ORF">AK812_SmicGene10465</name>
</gene>
<dbReference type="AlphaFoldDB" id="A0A1Q9EFV3"/>
<dbReference type="InterPro" id="IPR016024">
    <property type="entry name" value="ARM-type_fold"/>
</dbReference>
<evidence type="ECO:0000313" key="2">
    <source>
        <dbReference type="Proteomes" id="UP000186817"/>
    </source>
</evidence>
<dbReference type="Proteomes" id="UP000186817">
    <property type="component" value="Unassembled WGS sequence"/>
</dbReference>
<keyword evidence="2" id="KW-1185">Reference proteome</keyword>
<dbReference type="InterPro" id="IPR011989">
    <property type="entry name" value="ARM-like"/>
</dbReference>
<name>A0A1Q9EFV3_SYMMI</name>
<evidence type="ECO:0000313" key="1">
    <source>
        <dbReference type="EMBL" id="OLQ06257.1"/>
    </source>
</evidence>
<dbReference type="Pfam" id="PF13646">
    <property type="entry name" value="HEAT_2"/>
    <property type="match status" value="1"/>
</dbReference>
<comment type="caution">
    <text evidence="1">The sequence shown here is derived from an EMBL/GenBank/DDBJ whole genome shotgun (WGS) entry which is preliminary data.</text>
</comment>
<reference evidence="1 2" key="1">
    <citation type="submission" date="2016-02" db="EMBL/GenBank/DDBJ databases">
        <title>Genome analysis of coral dinoflagellate symbionts highlights evolutionary adaptations to a symbiotic lifestyle.</title>
        <authorList>
            <person name="Aranda M."/>
            <person name="Li Y."/>
            <person name="Liew Y.J."/>
            <person name="Baumgarten S."/>
            <person name="Simakov O."/>
            <person name="Wilson M."/>
            <person name="Piel J."/>
            <person name="Ashoor H."/>
            <person name="Bougouffa S."/>
            <person name="Bajic V.B."/>
            <person name="Ryu T."/>
            <person name="Ravasi T."/>
            <person name="Bayer T."/>
            <person name="Micklem G."/>
            <person name="Kim H."/>
            <person name="Bhak J."/>
            <person name="Lajeunesse T.C."/>
            <person name="Voolstra C.R."/>
        </authorList>
    </citation>
    <scope>NUCLEOTIDE SEQUENCE [LARGE SCALE GENOMIC DNA]</scope>
    <source>
        <strain evidence="1 2">CCMP2467</strain>
    </source>
</reference>
<proteinExistence type="predicted"/>
<dbReference type="EMBL" id="LSRX01000164">
    <property type="protein sequence ID" value="OLQ06257.1"/>
    <property type="molecule type" value="Genomic_DNA"/>
</dbReference>
<dbReference type="Gene3D" id="1.25.10.10">
    <property type="entry name" value="Leucine-rich Repeat Variant"/>
    <property type="match status" value="1"/>
</dbReference>
<sequence length="258" mass="27813">MQRSASRSLLEDPMTSRELRLAAGGILQAIAAPDDLDTARLALVALHERYSCRCACKEKSSEGVKVKNKKKVRCETVQLLGQLDDFGGDTGMTACTVALDDAEEEVARAAVQALSTLFPPEPSQASEEALRVLLAKLAPDVRFGQLRCDILLVLPRLAVSDRSRTASAAAACLLDPDLSVSNAAVQAIRKLCQRGDATLEEELLRYATHEDLEIRRTVVELLGLVASRGSPSEALLKSLQHEDEELGSVAASALRRIP</sequence>
<protein>
    <submittedName>
        <fullName evidence="1">Uncharacterized protein</fullName>
    </submittedName>
</protein>
<dbReference type="SUPFAM" id="SSF48371">
    <property type="entry name" value="ARM repeat"/>
    <property type="match status" value="1"/>
</dbReference>
<dbReference type="OrthoDB" id="10428199at2759"/>
<accession>A0A1Q9EFV3</accession>
<organism evidence="1 2">
    <name type="scientific">Symbiodinium microadriaticum</name>
    <name type="common">Dinoflagellate</name>
    <name type="synonym">Zooxanthella microadriatica</name>
    <dbReference type="NCBI Taxonomy" id="2951"/>
    <lineage>
        <taxon>Eukaryota</taxon>
        <taxon>Sar</taxon>
        <taxon>Alveolata</taxon>
        <taxon>Dinophyceae</taxon>
        <taxon>Suessiales</taxon>
        <taxon>Symbiodiniaceae</taxon>
        <taxon>Symbiodinium</taxon>
    </lineage>
</organism>